<proteinExistence type="predicted"/>
<accession>A0A6A6ZWC6</accession>
<protein>
    <submittedName>
        <fullName evidence="1">Uncharacterized protein</fullName>
    </submittedName>
</protein>
<sequence length="203" mass="23193">MQTINPSSCEIEFSLPDGKWITVNKYHKSRTIDSDSGLGKLLHVTGYVCRPHFVDSAWLARCLSCYTSPGNGLFAVLKYPEDSGYWLHHIIWDYNAPKNFQINDNHLVLLLVGAKEDRATGKFLILSPFKNGFKRVGYAEEAALFPLSKDLDDDPTSSAFVERHRTSRFEGEDLHWSLWGHKVLKRTDEEFTAMSVKRTIILE</sequence>
<evidence type="ECO:0000313" key="1">
    <source>
        <dbReference type="EMBL" id="KAF2825360.1"/>
    </source>
</evidence>
<evidence type="ECO:0000313" key="2">
    <source>
        <dbReference type="Proteomes" id="UP000799424"/>
    </source>
</evidence>
<reference evidence="1" key="1">
    <citation type="journal article" date="2020" name="Stud. Mycol.">
        <title>101 Dothideomycetes genomes: a test case for predicting lifestyles and emergence of pathogens.</title>
        <authorList>
            <person name="Haridas S."/>
            <person name="Albert R."/>
            <person name="Binder M."/>
            <person name="Bloem J."/>
            <person name="Labutti K."/>
            <person name="Salamov A."/>
            <person name="Andreopoulos B."/>
            <person name="Baker S."/>
            <person name="Barry K."/>
            <person name="Bills G."/>
            <person name="Bluhm B."/>
            <person name="Cannon C."/>
            <person name="Castanera R."/>
            <person name="Culley D."/>
            <person name="Daum C."/>
            <person name="Ezra D."/>
            <person name="Gonzalez J."/>
            <person name="Henrissat B."/>
            <person name="Kuo A."/>
            <person name="Liang C."/>
            <person name="Lipzen A."/>
            <person name="Lutzoni F."/>
            <person name="Magnuson J."/>
            <person name="Mondo S."/>
            <person name="Nolan M."/>
            <person name="Ohm R."/>
            <person name="Pangilinan J."/>
            <person name="Park H.-J."/>
            <person name="Ramirez L."/>
            <person name="Alfaro M."/>
            <person name="Sun H."/>
            <person name="Tritt A."/>
            <person name="Yoshinaga Y."/>
            <person name="Zwiers L.-H."/>
            <person name="Turgeon B."/>
            <person name="Goodwin S."/>
            <person name="Spatafora J."/>
            <person name="Crous P."/>
            <person name="Grigoriev I."/>
        </authorList>
    </citation>
    <scope>NUCLEOTIDE SEQUENCE</scope>
    <source>
        <strain evidence="1">CBS 113818</strain>
    </source>
</reference>
<keyword evidence="2" id="KW-1185">Reference proteome</keyword>
<dbReference type="EMBL" id="MU006228">
    <property type="protein sequence ID" value="KAF2825360.1"/>
    <property type="molecule type" value="Genomic_DNA"/>
</dbReference>
<dbReference type="Proteomes" id="UP000799424">
    <property type="component" value="Unassembled WGS sequence"/>
</dbReference>
<dbReference type="AlphaFoldDB" id="A0A6A6ZWC6"/>
<gene>
    <name evidence="1" type="ORF">CC86DRAFT_407570</name>
</gene>
<name>A0A6A6ZWC6_9PLEO</name>
<organism evidence="1 2">
    <name type="scientific">Ophiobolus disseminans</name>
    <dbReference type="NCBI Taxonomy" id="1469910"/>
    <lineage>
        <taxon>Eukaryota</taxon>
        <taxon>Fungi</taxon>
        <taxon>Dikarya</taxon>
        <taxon>Ascomycota</taxon>
        <taxon>Pezizomycotina</taxon>
        <taxon>Dothideomycetes</taxon>
        <taxon>Pleosporomycetidae</taxon>
        <taxon>Pleosporales</taxon>
        <taxon>Pleosporineae</taxon>
        <taxon>Phaeosphaeriaceae</taxon>
        <taxon>Ophiobolus</taxon>
    </lineage>
</organism>